<protein>
    <submittedName>
        <fullName evidence="4">OstA-like protein</fullName>
    </submittedName>
</protein>
<keyword evidence="5" id="KW-1185">Reference proteome</keyword>
<dbReference type="InterPro" id="IPR052037">
    <property type="entry name" value="LPS_export_LptA"/>
</dbReference>
<dbReference type="PANTHER" id="PTHR36504">
    <property type="entry name" value="LIPOPOLYSACCHARIDE EXPORT SYSTEM PROTEIN LPTA"/>
    <property type="match status" value="1"/>
</dbReference>
<evidence type="ECO:0000259" key="3">
    <source>
        <dbReference type="Pfam" id="PF03968"/>
    </source>
</evidence>
<feature type="chain" id="PRO_5014412509" evidence="2">
    <location>
        <begin position="21"/>
        <end position="296"/>
    </location>
</feature>
<dbReference type="GO" id="GO:0009279">
    <property type="term" value="C:cell outer membrane"/>
    <property type="evidence" value="ECO:0007669"/>
    <property type="project" value="TreeGrafter"/>
</dbReference>
<feature type="signal peptide" evidence="2">
    <location>
        <begin position="1"/>
        <end position="20"/>
    </location>
</feature>
<dbReference type="Gene3D" id="2.60.450.10">
    <property type="entry name" value="Lipopolysaccharide (LPS) transport protein A like domain"/>
    <property type="match status" value="1"/>
</dbReference>
<evidence type="ECO:0000313" key="5">
    <source>
        <dbReference type="Proteomes" id="UP000236569"/>
    </source>
</evidence>
<evidence type="ECO:0000256" key="2">
    <source>
        <dbReference type="SAM" id="SignalP"/>
    </source>
</evidence>
<dbReference type="AlphaFoldDB" id="A0A2I9DBS0"/>
<dbReference type="RefSeq" id="WP_103131409.1">
    <property type="nucleotide sequence ID" value="NZ_BFAG01000023.1"/>
</dbReference>
<dbReference type="Pfam" id="PF03968">
    <property type="entry name" value="LptD_N"/>
    <property type="match status" value="1"/>
</dbReference>
<feature type="domain" description="Organic solvent tolerance-like N-terminal" evidence="3">
    <location>
        <begin position="134"/>
        <end position="257"/>
    </location>
</feature>
<dbReference type="GO" id="GO:0015920">
    <property type="term" value="P:lipopolysaccharide transport"/>
    <property type="evidence" value="ECO:0007669"/>
    <property type="project" value="TreeGrafter"/>
</dbReference>
<dbReference type="InterPro" id="IPR005653">
    <property type="entry name" value="OstA-like_N"/>
</dbReference>
<organism evidence="4 5">
    <name type="scientific">Deinococcus aerius</name>
    <dbReference type="NCBI Taxonomy" id="200253"/>
    <lineage>
        <taxon>Bacteria</taxon>
        <taxon>Thermotogati</taxon>
        <taxon>Deinococcota</taxon>
        <taxon>Deinococci</taxon>
        <taxon>Deinococcales</taxon>
        <taxon>Deinococcaceae</taxon>
        <taxon>Deinococcus</taxon>
    </lineage>
</organism>
<name>A0A2I9DBS0_9DEIO</name>
<evidence type="ECO:0000313" key="4">
    <source>
        <dbReference type="EMBL" id="GBF08130.1"/>
    </source>
</evidence>
<accession>A0A2I9DBS0</accession>
<comment type="caution">
    <text evidence="4">The sequence shown here is derived from an EMBL/GenBank/DDBJ whole genome shotgun (WGS) entry which is preliminary data.</text>
</comment>
<dbReference type="GO" id="GO:0030288">
    <property type="term" value="C:outer membrane-bounded periplasmic space"/>
    <property type="evidence" value="ECO:0007669"/>
    <property type="project" value="TreeGrafter"/>
</dbReference>
<reference evidence="5" key="1">
    <citation type="submission" date="2018-01" db="EMBL/GenBank/DDBJ databases">
        <title>Draft Genome Sequence of the Radioresistant Bacterium Deinococcus aerius TR0125, Isolated from the Higher Atmosphere above Japan.</title>
        <authorList>
            <person name="Satoh K."/>
            <person name="Arai H."/>
            <person name="Sanzen T."/>
            <person name="Kawaguchi Y."/>
            <person name="Hayashi H."/>
            <person name="Yokobori S."/>
            <person name="Yamagishi A."/>
            <person name="Oono Y."/>
            <person name="Narumi I."/>
        </authorList>
    </citation>
    <scope>NUCLEOTIDE SEQUENCE [LARGE SCALE GENOMIC DNA]</scope>
    <source>
        <strain evidence="5">TR0125</strain>
    </source>
</reference>
<evidence type="ECO:0000256" key="1">
    <source>
        <dbReference type="ARBA" id="ARBA00022729"/>
    </source>
</evidence>
<gene>
    <name evidence="4" type="ORF">DAERI_230021</name>
</gene>
<proteinExistence type="predicted"/>
<dbReference type="PANTHER" id="PTHR36504:SF1">
    <property type="entry name" value="LIPOPOLYSACCHARIDE EXPORT SYSTEM PROTEIN LPTA"/>
    <property type="match status" value="1"/>
</dbReference>
<sequence length="296" mass="31145">MNSPRRLALIAALAATTVLAQTTSEKRIINIQGAPRGDLRNGPLTFSGSPVKATVSTLQIQASQATLAAPAGTPLTNAKGRRTANFNGNVQVTRGGLTAKGGQLAYSEATGRGVLSASPSATFVPRDKDNDPVNISATEMSLDVDNNISTSTGNVVMKSGNQSGRADRLIFDEDKELAQLTGSPSLTRAAKGNQKELVMTGQEVRALTGNKTLYVRGNVKLVQGTLTTTGNAVYYDDKKNVAYVIGNAVSVDSKTKVTVRAPASGALEQRTDLARVRALNTPFKIPTEQFDVLGEK</sequence>
<dbReference type="GO" id="GO:0017089">
    <property type="term" value="F:glycolipid transfer activity"/>
    <property type="evidence" value="ECO:0007669"/>
    <property type="project" value="TreeGrafter"/>
</dbReference>
<dbReference type="EMBL" id="BFAG01000023">
    <property type="protein sequence ID" value="GBF08130.1"/>
    <property type="molecule type" value="Genomic_DNA"/>
</dbReference>
<keyword evidence="1 2" id="KW-0732">Signal</keyword>
<dbReference type="OrthoDB" id="59791at2"/>
<dbReference type="Proteomes" id="UP000236569">
    <property type="component" value="Unassembled WGS sequence"/>
</dbReference>